<dbReference type="VEuPathDB" id="FungiDB:QG37_07335"/>
<dbReference type="EMBL" id="LGST01000057">
    <property type="protein sequence ID" value="KND96209.1"/>
    <property type="molecule type" value="Genomic_DNA"/>
</dbReference>
<reference evidence="2" key="1">
    <citation type="journal article" date="2015" name="BMC Genomics">
        <title>Draft genome of a commonly misdiagnosed multidrug resistant pathogen Candida auris.</title>
        <authorList>
            <person name="Chatterjee S."/>
            <person name="Alampalli S.V."/>
            <person name="Nageshan R.K."/>
            <person name="Chettiar S.T."/>
            <person name="Joshi S."/>
            <person name="Tatu U.S."/>
        </authorList>
    </citation>
    <scope>NUCLEOTIDE SEQUENCE [LARGE SCALE GENOMIC DNA]</scope>
    <source>
        <strain evidence="2">6684</strain>
    </source>
</reference>
<dbReference type="VEuPathDB" id="FungiDB:B9J08_005538"/>
<evidence type="ECO:0000313" key="1">
    <source>
        <dbReference type="EMBL" id="KND96209.1"/>
    </source>
</evidence>
<dbReference type="Proteomes" id="UP000037122">
    <property type="component" value="Unassembled WGS sequence"/>
</dbReference>
<sequence length="525" mass="58906">MQIIVHRQIIHRRIRLNRIEIFLSNLLVASPAESPHVFTMRVATLLGTPALQDTTSFMSHLLVIENKEQFRQYAQGWLYAHVLAIRANSSSTCDVIVTDYTSNSDIVSEWIRINTFGGHIFPYEQLFHLRIPLSLLKQLCREFESSTHGMQLFEADDTGSNADNWIDVSCKYCLVRLQLTFQKKSAGSTGNVRDLSIVNVDKTHDIEQFWMRFMTLPLVNKPGMITAKRSTVMLQLQASHTVDFHSSDSGPIKIENLDSDYDSQVKLQDALEQASQYGQPSKDHNSMALAQAGRIAPNTLHSFHALKPQPLQSSSASQQQSARQTVPSAQFLTQVLGFPTQEHSSATSEESYPFSFMTEFSDATKNSYCLAALNEVPKKTNNKIYHTEAVVLGTVPEISRVVVKACSISNGNLTLSDPQISSLELIVADSLPIDPKSDSLLSSNNSLSVHIPSDEVLGFFGTKFPEELYTKLQHLQNEFDKRSASLIPIQLTLFEYRGVWLWKPRNLSFTDIISVSRSPHQLIST</sequence>
<comment type="caution">
    <text evidence="1">The sequence shown here is derived from an EMBL/GenBank/DDBJ whole genome shotgun (WGS) entry which is preliminary data.</text>
</comment>
<protein>
    <submittedName>
        <fullName evidence="1">Uncharacterized protein</fullName>
    </submittedName>
</protein>
<gene>
    <name evidence="1" type="ORF">QG37_07335</name>
</gene>
<name>A0A0L0NQC1_CANAR</name>
<dbReference type="AlphaFoldDB" id="A0A0L0NQC1"/>
<accession>A0A0L0NQC1</accession>
<proteinExistence type="predicted"/>
<organism evidence="1 2">
    <name type="scientific">Candidozyma auris</name>
    <name type="common">Yeast</name>
    <name type="synonym">Candida auris</name>
    <dbReference type="NCBI Taxonomy" id="498019"/>
    <lineage>
        <taxon>Eukaryota</taxon>
        <taxon>Fungi</taxon>
        <taxon>Dikarya</taxon>
        <taxon>Ascomycota</taxon>
        <taxon>Saccharomycotina</taxon>
        <taxon>Pichiomycetes</taxon>
        <taxon>Metschnikowiaceae</taxon>
        <taxon>Candidozyma</taxon>
    </lineage>
</organism>
<evidence type="ECO:0000313" key="2">
    <source>
        <dbReference type="Proteomes" id="UP000037122"/>
    </source>
</evidence>